<dbReference type="PROSITE" id="PS50206">
    <property type="entry name" value="RHODANESE_3"/>
    <property type="match status" value="1"/>
</dbReference>
<dbReference type="SUPFAM" id="SSF52821">
    <property type="entry name" value="Rhodanese/Cell cycle control phosphatase"/>
    <property type="match status" value="1"/>
</dbReference>
<dbReference type="InterPro" id="IPR001763">
    <property type="entry name" value="Rhodanese-like_dom"/>
</dbReference>
<dbReference type="EMBL" id="GG674250">
    <property type="protein sequence ID" value="EER14451.1"/>
    <property type="molecule type" value="Genomic_DNA"/>
</dbReference>
<dbReference type="InParanoid" id="C5KM32"/>
<dbReference type="GeneID" id="9044978"/>
<organism evidence="3">
    <name type="scientific">Perkinsus marinus (strain ATCC 50983 / TXsc)</name>
    <dbReference type="NCBI Taxonomy" id="423536"/>
    <lineage>
        <taxon>Eukaryota</taxon>
        <taxon>Sar</taxon>
        <taxon>Alveolata</taxon>
        <taxon>Perkinsozoa</taxon>
        <taxon>Perkinsea</taxon>
        <taxon>Perkinsida</taxon>
        <taxon>Perkinsidae</taxon>
        <taxon>Perkinsus</taxon>
    </lineage>
</organism>
<dbReference type="InterPro" id="IPR036873">
    <property type="entry name" value="Rhodanese-like_dom_sf"/>
</dbReference>
<dbReference type="AlphaFoldDB" id="C5KM32"/>
<dbReference type="RefSeq" id="XP_002782656.1">
    <property type="nucleotide sequence ID" value="XM_002782610.1"/>
</dbReference>
<gene>
    <name evidence="2" type="ORF">Pmar_PMAR021205</name>
</gene>
<evidence type="ECO:0000313" key="2">
    <source>
        <dbReference type="EMBL" id="EER14451.1"/>
    </source>
</evidence>
<dbReference type="PANTHER" id="PTHR43031">
    <property type="entry name" value="FAD-DEPENDENT OXIDOREDUCTASE"/>
    <property type="match status" value="1"/>
</dbReference>
<evidence type="ECO:0000313" key="3">
    <source>
        <dbReference type="Proteomes" id="UP000007800"/>
    </source>
</evidence>
<dbReference type="OrthoDB" id="566238at2759"/>
<sequence length="107" mass="11569">MSNATLEDLAEAVKAGQKLIIVDVRSDDEVKNKRSNPGSIHIPITEFNDRVSEVPKGPVIVHCAVGMRAKRAGDALRAAGYHLVMDVTDCAAAKETVEKAEELAKRM</sequence>
<dbReference type="Gene3D" id="3.40.250.10">
    <property type="entry name" value="Rhodanese-like domain"/>
    <property type="match status" value="1"/>
</dbReference>
<proteinExistence type="predicted"/>
<dbReference type="PANTHER" id="PTHR43031:SF1">
    <property type="entry name" value="PYRIDINE NUCLEOTIDE-DISULPHIDE OXIDOREDUCTASE"/>
    <property type="match status" value="1"/>
</dbReference>
<evidence type="ECO:0000259" key="1">
    <source>
        <dbReference type="PROSITE" id="PS50206"/>
    </source>
</evidence>
<dbReference type="InterPro" id="IPR050229">
    <property type="entry name" value="GlpE_sulfurtransferase"/>
</dbReference>
<name>C5KM32_PERM5</name>
<reference evidence="2 3" key="1">
    <citation type="submission" date="2008-07" db="EMBL/GenBank/DDBJ databases">
        <authorList>
            <person name="El-Sayed N."/>
            <person name="Caler E."/>
            <person name="Inman J."/>
            <person name="Amedeo P."/>
            <person name="Hass B."/>
            <person name="Wortman J."/>
        </authorList>
    </citation>
    <scope>NUCLEOTIDE SEQUENCE [LARGE SCALE GENOMIC DNA]</scope>
    <source>
        <strain evidence="3">ATCC 50983 / TXsc</strain>
    </source>
</reference>
<dbReference type="Proteomes" id="UP000007800">
    <property type="component" value="Unassembled WGS sequence"/>
</dbReference>
<dbReference type="SMART" id="SM00450">
    <property type="entry name" value="RHOD"/>
    <property type="match status" value="1"/>
</dbReference>
<feature type="domain" description="Rhodanese" evidence="1">
    <location>
        <begin position="15"/>
        <end position="99"/>
    </location>
</feature>
<protein>
    <recommendedName>
        <fullName evidence="1">Rhodanese domain-containing protein</fullName>
    </recommendedName>
</protein>
<dbReference type="Pfam" id="PF00581">
    <property type="entry name" value="Rhodanese"/>
    <property type="match status" value="1"/>
</dbReference>
<keyword evidence="3" id="KW-1185">Reference proteome</keyword>
<accession>C5KM32</accession>